<dbReference type="EMBL" id="SOSA01000114">
    <property type="protein sequence ID" value="THC96420.1"/>
    <property type="molecule type" value="Genomic_DNA"/>
</dbReference>
<dbReference type="STRING" id="1220188.A0A4S3JLY5"/>
<sequence length="141" mass="16020">MASSDDFTPPLPSESLHERFSKLGVGSMAFVNTDVMAYFTQPRLEGHEPWLRKPEVPTPEEIMDTDCDENSEYIELIPNKIMGPWKSKEEYLKAHYELLREDAVAPLRDAVAYVKNDPQMSDSQSVAIYEKVTPIALPSCR</sequence>
<evidence type="ECO:0000313" key="2">
    <source>
        <dbReference type="Proteomes" id="UP000308092"/>
    </source>
</evidence>
<comment type="caution">
    <text evidence="1">The sequence shown here is derived from an EMBL/GenBank/DDBJ whole genome shotgun (WGS) entry which is preliminary data.</text>
</comment>
<proteinExistence type="predicted"/>
<name>A0A4S3JLY5_9EURO</name>
<dbReference type="VEuPathDB" id="FungiDB:EYZ11_004117"/>
<reference evidence="1 2" key="1">
    <citation type="submission" date="2019-03" db="EMBL/GenBank/DDBJ databases">
        <title>The genome sequence of a newly discovered highly antifungal drug resistant Aspergillus species, Aspergillus tanneri NIH 1004.</title>
        <authorList>
            <person name="Mounaud S."/>
            <person name="Singh I."/>
            <person name="Joardar V."/>
            <person name="Pakala S."/>
            <person name="Pakala S."/>
            <person name="Venepally P."/>
            <person name="Hoover J."/>
            <person name="Nierman W."/>
            <person name="Chung J."/>
            <person name="Losada L."/>
        </authorList>
    </citation>
    <scope>NUCLEOTIDE SEQUENCE [LARGE SCALE GENOMIC DNA]</scope>
    <source>
        <strain evidence="1 2">NIH1004</strain>
    </source>
</reference>
<gene>
    <name evidence="1" type="ORF">EYZ11_004117</name>
</gene>
<organism evidence="1 2">
    <name type="scientific">Aspergillus tanneri</name>
    <dbReference type="NCBI Taxonomy" id="1220188"/>
    <lineage>
        <taxon>Eukaryota</taxon>
        <taxon>Fungi</taxon>
        <taxon>Dikarya</taxon>
        <taxon>Ascomycota</taxon>
        <taxon>Pezizomycotina</taxon>
        <taxon>Eurotiomycetes</taxon>
        <taxon>Eurotiomycetidae</taxon>
        <taxon>Eurotiales</taxon>
        <taxon>Aspergillaceae</taxon>
        <taxon>Aspergillus</taxon>
        <taxon>Aspergillus subgen. Circumdati</taxon>
    </lineage>
</organism>
<keyword evidence="2" id="KW-1185">Reference proteome</keyword>
<protein>
    <submittedName>
        <fullName evidence="1">Uncharacterized protein</fullName>
    </submittedName>
</protein>
<evidence type="ECO:0000313" key="1">
    <source>
        <dbReference type="EMBL" id="THC96420.1"/>
    </source>
</evidence>
<dbReference type="AlphaFoldDB" id="A0A4S3JLY5"/>
<dbReference type="Proteomes" id="UP000308092">
    <property type="component" value="Unassembled WGS sequence"/>
</dbReference>
<accession>A0A4S3JLY5</accession>